<protein>
    <submittedName>
        <fullName evidence="1">ORF3a protein</fullName>
    </submittedName>
</protein>
<reference evidence="1" key="1">
    <citation type="journal article" date="2023" name="Nat. Commun.">
        <title>Virus diversity, wildlife-domestic animal circulation and potential zoonotic viruses of small mammals, pangolins and zoo animals.</title>
        <authorList>
            <person name="Cui X."/>
            <person name="Fan K."/>
            <person name="Liang X."/>
            <person name="Gong W."/>
            <person name="Chen W."/>
            <person name="He B."/>
            <person name="Chen X."/>
            <person name="Wang H."/>
            <person name="Wang X."/>
            <person name="Zhang P."/>
            <person name="Lu X."/>
            <person name="Chen R."/>
            <person name="Lin K."/>
            <person name="Liu J."/>
            <person name="Zhai J."/>
            <person name="Liu D.X."/>
            <person name="Shan F."/>
            <person name="Li Y."/>
            <person name="Chen R.A."/>
            <person name="Meng H."/>
            <person name="Li X."/>
            <person name="Mi S."/>
            <person name="Jiang J."/>
            <person name="Zhou N."/>
            <person name="Chen Z."/>
            <person name="Zou J.-J."/>
            <person name="Ge D."/>
            <person name="Yang Q."/>
            <person name="He K."/>
            <person name="Chen T."/>
            <person name="Wu Y.-J."/>
            <person name="Lu H."/>
            <person name="Irwin D.M."/>
            <person name="Shen X."/>
            <person name="Hu Y."/>
            <person name="Lu X."/>
            <person name="Ding C."/>
            <person name="Guan Y."/>
            <person name="Tu C."/>
            <person name="Shen Y."/>
        </authorList>
    </citation>
    <scope>NUCLEOTIDE SEQUENCE</scope>
    <source>
        <strain evidence="1">GX/HKU4-GX/2020</strain>
    </source>
</reference>
<accession>A0AAT9T672</accession>
<sequence>MQQDLFVSSCNPQDSLMEWSSDFIVEASLQQTAMMQVETISTRIRSQKRQRKPKLRYSKRRFSPVKLNDLMPVVVKPTHCVRLVFPDSKRWIHFEGLANRLSDINVPMTTDYHVTIALIHADAGECFGNLLHLTPLLKDALLEFTKLCILGKTLAILASEDPWFTGIKKTKDDLTIPKAVEWLKEHGYEIYNSQLPLHMSLAKLHDLQHAEYAQAVVYCQQFNPQEFALPSALQVVKIDGGKVNGKSIPLVHLPINNNFRFIPSLYHGR</sequence>
<evidence type="ECO:0000313" key="1">
    <source>
        <dbReference type="EMBL" id="WCZ55725.1"/>
    </source>
</evidence>
<organism evidence="1">
    <name type="scientific">Pangolin coronavirus HKU4</name>
    <dbReference type="NCBI Taxonomy" id="3027597"/>
    <lineage>
        <taxon>Viruses</taxon>
        <taxon>Riboviria</taxon>
        <taxon>Orthornavirae</taxon>
        <taxon>Pisuviricota</taxon>
        <taxon>Pisoniviricetes</taxon>
        <taxon>Nidovirales</taxon>
        <taxon>Cornidovirineae</taxon>
        <taxon>Coronaviridae</taxon>
        <taxon>Orthocoronavirinae</taxon>
        <taxon>Betacoronavirus</taxon>
    </lineage>
</organism>
<proteinExistence type="predicted"/>
<dbReference type="EMBL" id="OQ297693">
    <property type="protein sequence ID" value="WCZ55725.1"/>
    <property type="molecule type" value="Genomic_RNA"/>
</dbReference>
<name>A0AAT9T672_9BETC</name>